<organism evidence="12 13">
    <name type="scientific">Cylindrotheca closterium</name>
    <dbReference type="NCBI Taxonomy" id="2856"/>
    <lineage>
        <taxon>Eukaryota</taxon>
        <taxon>Sar</taxon>
        <taxon>Stramenopiles</taxon>
        <taxon>Ochrophyta</taxon>
        <taxon>Bacillariophyta</taxon>
        <taxon>Bacillariophyceae</taxon>
        <taxon>Bacillariophycidae</taxon>
        <taxon>Bacillariales</taxon>
        <taxon>Bacillariaceae</taxon>
        <taxon>Cylindrotheca</taxon>
    </lineage>
</organism>
<dbReference type="InterPro" id="IPR011006">
    <property type="entry name" value="CheY-like_superfamily"/>
</dbReference>
<feature type="compositionally biased region" description="Polar residues" evidence="9">
    <location>
        <begin position="178"/>
        <end position="198"/>
    </location>
</feature>
<feature type="coiled-coil region" evidence="8">
    <location>
        <begin position="1070"/>
        <end position="1108"/>
    </location>
</feature>
<dbReference type="SMART" id="SM00388">
    <property type="entry name" value="HisKA"/>
    <property type="match status" value="1"/>
</dbReference>
<evidence type="ECO:0000256" key="9">
    <source>
        <dbReference type="SAM" id="MobiDB-lite"/>
    </source>
</evidence>
<dbReference type="InterPro" id="IPR003594">
    <property type="entry name" value="HATPase_dom"/>
</dbReference>
<feature type="compositionally biased region" description="Polar residues" evidence="9">
    <location>
        <begin position="589"/>
        <end position="605"/>
    </location>
</feature>
<keyword evidence="8" id="KW-0175">Coiled coil</keyword>
<keyword evidence="6" id="KW-0141">cGMP biosynthesis</keyword>
<evidence type="ECO:0000313" key="13">
    <source>
        <dbReference type="Proteomes" id="UP001295423"/>
    </source>
</evidence>
<dbReference type="SUPFAM" id="SSF55874">
    <property type="entry name" value="ATPase domain of HSP90 chaperone/DNA topoisomerase II/histidine kinase"/>
    <property type="match status" value="1"/>
</dbReference>
<keyword evidence="2 7" id="KW-0597">Phosphoprotein</keyword>
<keyword evidence="4" id="KW-0547">Nucleotide-binding</keyword>
<feature type="region of interest" description="Disordered" evidence="9">
    <location>
        <begin position="177"/>
        <end position="199"/>
    </location>
</feature>
<keyword evidence="3" id="KW-0808">Transferase</keyword>
<dbReference type="InterPro" id="IPR036890">
    <property type="entry name" value="HATPase_C_sf"/>
</dbReference>
<name>A0AAD2JJF7_9STRA</name>
<evidence type="ECO:0000259" key="11">
    <source>
        <dbReference type="PROSITE" id="PS50110"/>
    </source>
</evidence>
<feature type="region of interest" description="Disordered" evidence="9">
    <location>
        <begin position="118"/>
        <end position="139"/>
    </location>
</feature>
<feature type="domain" description="Histidine kinase" evidence="10">
    <location>
        <begin position="1111"/>
        <end position="1353"/>
    </location>
</feature>
<dbReference type="SMART" id="SM00448">
    <property type="entry name" value="REC"/>
    <property type="match status" value="1"/>
</dbReference>
<feature type="compositionally biased region" description="Basic and acidic residues" evidence="9">
    <location>
        <begin position="827"/>
        <end position="840"/>
    </location>
</feature>
<dbReference type="PANTHER" id="PTHR43047">
    <property type="entry name" value="TWO-COMPONENT HISTIDINE PROTEIN KINASE"/>
    <property type="match status" value="1"/>
</dbReference>
<dbReference type="InterPro" id="IPR011645">
    <property type="entry name" value="HNOB_dom_associated"/>
</dbReference>
<dbReference type="GO" id="GO:0000166">
    <property type="term" value="F:nucleotide binding"/>
    <property type="evidence" value="ECO:0007669"/>
    <property type="project" value="UniProtKB-KW"/>
</dbReference>
<evidence type="ECO:0000256" key="1">
    <source>
        <dbReference type="ARBA" id="ARBA00000085"/>
    </source>
</evidence>
<evidence type="ECO:0000256" key="4">
    <source>
        <dbReference type="ARBA" id="ARBA00022741"/>
    </source>
</evidence>
<keyword evidence="5" id="KW-0418">Kinase</keyword>
<evidence type="ECO:0000259" key="10">
    <source>
        <dbReference type="PROSITE" id="PS50109"/>
    </source>
</evidence>
<dbReference type="SUPFAM" id="SSF47384">
    <property type="entry name" value="Homodimeric domain of signal transducing histidine kinase"/>
    <property type="match status" value="1"/>
</dbReference>
<evidence type="ECO:0000256" key="8">
    <source>
        <dbReference type="SAM" id="Coils"/>
    </source>
</evidence>
<feature type="compositionally biased region" description="Polar residues" evidence="9">
    <location>
        <begin position="612"/>
        <end position="637"/>
    </location>
</feature>
<evidence type="ECO:0000256" key="5">
    <source>
        <dbReference type="ARBA" id="ARBA00022777"/>
    </source>
</evidence>
<evidence type="ECO:0000256" key="3">
    <source>
        <dbReference type="ARBA" id="ARBA00022679"/>
    </source>
</evidence>
<dbReference type="InterPro" id="IPR001789">
    <property type="entry name" value="Sig_transdc_resp-reg_receiver"/>
</dbReference>
<dbReference type="PANTHER" id="PTHR43047:SF78">
    <property type="entry name" value="SENSORY_REGULATORY PROTEIN RPFC"/>
    <property type="match status" value="1"/>
</dbReference>
<proteinExistence type="predicted"/>
<feature type="modified residue" description="4-aspartylphosphate" evidence="7">
    <location>
        <position position="1608"/>
    </location>
</feature>
<accession>A0AAD2JJF7</accession>
<dbReference type="GO" id="GO:0004383">
    <property type="term" value="F:guanylate cyclase activity"/>
    <property type="evidence" value="ECO:0007669"/>
    <property type="project" value="InterPro"/>
</dbReference>
<protein>
    <recommendedName>
        <fullName evidence="14">Guanylate cyclase</fullName>
    </recommendedName>
</protein>
<feature type="compositionally biased region" description="Polar residues" evidence="9">
    <location>
        <begin position="1527"/>
        <end position="1543"/>
    </location>
</feature>
<dbReference type="GO" id="GO:0000155">
    <property type="term" value="F:phosphorelay sensor kinase activity"/>
    <property type="evidence" value="ECO:0007669"/>
    <property type="project" value="InterPro"/>
</dbReference>
<dbReference type="EMBL" id="CAKOGP040001881">
    <property type="protein sequence ID" value="CAJ1955293.1"/>
    <property type="molecule type" value="Genomic_DNA"/>
</dbReference>
<feature type="compositionally biased region" description="Polar residues" evidence="9">
    <location>
        <begin position="528"/>
        <end position="547"/>
    </location>
</feature>
<evidence type="ECO:0008006" key="14">
    <source>
        <dbReference type="Google" id="ProtNLM"/>
    </source>
</evidence>
<comment type="caution">
    <text evidence="12">The sequence shown here is derived from an EMBL/GenBank/DDBJ whole genome shotgun (WGS) entry which is preliminary data.</text>
</comment>
<dbReference type="CDD" id="cd17546">
    <property type="entry name" value="REC_hyHK_CKI1_RcsC-like"/>
    <property type="match status" value="1"/>
</dbReference>
<dbReference type="SMART" id="SM00387">
    <property type="entry name" value="HATPase_c"/>
    <property type="match status" value="1"/>
</dbReference>
<dbReference type="InterPro" id="IPR005467">
    <property type="entry name" value="His_kinase_dom"/>
</dbReference>
<feature type="domain" description="Response regulatory" evidence="11">
    <location>
        <begin position="1558"/>
        <end position="1673"/>
    </location>
</feature>
<dbReference type="Gene3D" id="3.30.565.10">
    <property type="entry name" value="Histidine kinase-like ATPase, C-terminal domain"/>
    <property type="match status" value="1"/>
</dbReference>
<dbReference type="InterPro" id="IPR004358">
    <property type="entry name" value="Sig_transdc_His_kin-like_C"/>
</dbReference>
<comment type="catalytic activity">
    <reaction evidence="1">
        <text>ATP + protein L-histidine = ADP + protein N-phospho-L-histidine.</text>
        <dbReference type="EC" id="2.7.13.3"/>
    </reaction>
</comment>
<dbReference type="InterPro" id="IPR036097">
    <property type="entry name" value="HisK_dim/P_sf"/>
</dbReference>
<dbReference type="SUPFAM" id="SSF52172">
    <property type="entry name" value="CheY-like"/>
    <property type="match status" value="1"/>
</dbReference>
<dbReference type="PRINTS" id="PR00344">
    <property type="entry name" value="BCTRLSENSOR"/>
</dbReference>
<dbReference type="Proteomes" id="UP001295423">
    <property type="component" value="Unassembled WGS sequence"/>
</dbReference>
<sequence>MTTFPVRITNETSGRWFQLMVDASDEMTIFDAIYDRHELKTNHVRKWNSDLMRGIKTGAVEIFIEVVDEQSLMAVESFSIDQMKTTNTRELLKFSNGVSRTSNVVNLLLRCQQTPGDQAMETTTNTTNTATKTDPHPLHRTLRPKEFDVSLSPMSTGGANHLRIRMTADDLKKGILKPTTSDESIETSQPSVESSGKISGTVRVRIENERSGRSKYLLVTVNQKLNLFDAIYNHKDVKKANVRKWGAEIAKAVKSKTSEIRCLLWDESIQEPYHSFSIDDLKTTSTKQLLEIAAEPAGVIKLVLRCYDINVAAGNNSSSQAGPSLLEEAPDDQLLSSIRRSQSTSTVGSIAEEVASVKSKSLAELDLLTQEKRETRSAYSASLDDSNHRHYAASLDDSQQRNKETMRVRVVNQISKRHKDLIVDVREDLTVDNAIYNNQGVKRANVRKWTSEVVRDVKKGILEVQMHVWDSALDSARKVYTTNELSSLSTRDLLQSSLDTDDLIELRLVCVRKAAVNGKGGLGLLPTDRQTSMSTLGTDSDVNSSQVPPSPTLNMPARHMSLAHMSTGNLSLLKNGLERSVLSAKDLRNNGSSSAKDLTNNQLLSHNRPRQKSNSAVNLQNSSGQQDIHNLSGQKNAPWSLPQKTKKRTQLFSAQLNDSLLMMGKSLHKSLSDLEDDFLNREWAGMGSSGSLPSPEVAKKKHRFLHLSNLPGKGEAKVLEKKKSWRRKTQERGGDSLLRQLVDLEATKKVPPKLSDSVHASAFNRADQAKKFWKLCQSKMIVEMTEEEENEVTFSQELKEDPADSPRNSLPRFPTNDRKPPHVPSGKVDKSRDSSEKRVTSETYRLQRFLSRPNEDFAPPETSKAPKQTQFDAPPLMEISVVTNGHTNQPIPPAPATGPPGISLSPDVVKEVFPYHVVLDSDFRILQVGNSLPHLFRSLDETEPPFNFIGRIVSDVLMCTGPVPMYGKWDWSVLEKMRDKTLFFESVLTNSSRNKANLKGTIIEVSESPHQIMLSLLPNVKNLTELSNMDLSMGDLPLHSCQRDAVLLGEHSASEVKLTNHLDKLHRGLIDSMEQQINDRTAELAMANESLEEANKQIQKQSARQLEHFACMSHEIRTPLNCIVGMSSILLEETHAKVDPPHAESIQMIYTSAELLRAVVDDVLDYAKLESGSFEVDIGRIDLQESLAGVAHSISQKIQEKNIRLRCHFSPDLPRHTETDSRRLQQVLFNLLGNSGKFSKRNSVIDLSVELITRNHKGGVKRDCRDSAIVDLETCDLLRFSVKDYGKGIEKKDFETIFQPFSQASKHTATVYGGTGLGLSITSQLVKRLGGRISLDSEAGKFTEFVVELPFDGVFVDKKAIQENMKNVVIILIQPAEIYDYSFTSYPLIDEPNPFGDQVMDYFGSRAVSFANLEQLLEQSNHLKTGNRDCHFALLVNENLYDDQLLNLVKGNLGDHDCTTMTFGPKYDVESTKDAHVKSIRGVFPCILLDFISQNVSKTKQNGPRLINDNSPAAAEIPVQSGDKKTNTIAGTKNSRQGSSNASKILKENTNENSGSLKVLYAEDNKINQKVLTRVLNRVGVMDVTIVDDGLKAVNISETTAFDIIFMDMQMPVMDGIEACNLIIERDKNAKVVFVTAHALDEFKNKAKAAGGVGFISKPFRVEDIKQILRQFNFE</sequence>
<evidence type="ECO:0000256" key="7">
    <source>
        <dbReference type="PROSITE-ProRule" id="PRU00169"/>
    </source>
</evidence>
<feature type="region of interest" description="Disordered" evidence="9">
    <location>
        <begin position="521"/>
        <end position="555"/>
    </location>
</feature>
<dbReference type="InterPro" id="IPR003661">
    <property type="entry name" value="HisK_dim/P_dom"/>
</dbReference>
<dbReference type="Gene3D" id="3.30.450.260">
    <property type="entry name" value="Haem NO binding associated domain"/>
    <property type="match status" value="1"/>
</dbReference>
<evidence type="ECO:0000313" key="12">
    <source>
        <dbReference type="EMBL" id="CAJ1955293.1"/>
    </source>
</evidence>
<dbReference type="Pfam" id="PF02518">
    <property type="entry name" value="HATPase_c"/>
    <property type="match status" value="1"/>
</dbReference>
<dbReference type="PROSITE" id="PS50109">
    <property type="entry name" value="HIS_KIN"/>
    <property type="match status" value="1"/>
</dbReference>
<feature type="region of interest" description="Disordered" evidence="9">
    <location>
        <begin position="587"/>
        <end position="645"/>
    </location>
</feature>
<dbReference type="PROSITE" id="PS50110">
    <property type="entry name" value="RESPONSE_REGULATORY"/>
    <property type="match status" value="1"/>
</dbReference>
<dbReference type="Pfam" id="PF00512">
    <property type="entry name" value="HisKA"/>
    <property type="match status" value="1"/>
</dbReference>
<dbReference type="InterPro" id="IPR042463">
    <property type="entry name" value="HNOB_dom_associated_sf"/>
</dbReference>
<feature type="region of interest" description="Disordered" evidence="9">
    <location>
        <begin position="1518"/>
        <end position="1548"/>
    </location>
</feature>
<feature type="region of interest" description="Disordered" evidence="9">
    <location>
        <begin position="787"/>
        <end position="870"/>
    </location>
</feature>
<evidence type="ECO:0000256" key="2">
    <source>
        <dbReference type="ARBA" id="ARBA00022553"/>
    </source>
</evidence>
<keyword evidence="13" id="KW-1185">Reference proteome</keyword>
<dbReference type="Pfam" id="PF00072">
    <property type="entry name" value="Response_reg"/>
    <property type="match status" value="1"/>
</dbReference>
<reference evidence="12" key="1">
    <citation type="submission" date="2023-08" db="EMBL/GenBank/DDBJ databases">
        <authorList>
            <person name="Audoor S."/>
            <person name="Bilcke G."/>
        </authorList>
    </citation>
    <scope>NUCLEOTIDE SEQUENCE</scope>
</reference>
<dbReference type="CDD" id="cd00082">
    <property type="entry name" value="HisKA"/>
    <property type="match status" value="1"/>
</dbReference>
<gene>
    <name evidence="12" type="ORF">CYCCA115_LOCUS15680</name>
</gene>
<evidence type="ECO:0000256" key="6">
    <source>
        <dbReference type="ARBA" id="ARBA00023293"/>
    </source>
</evidence>
<dbReference type="Gene3D" id="3.40.50.2300">
    <property type="match status" value="1"/>
</dbReference>
<dbReference type="Pfam" id="PF07701">
    <property type="entry name" value="HNOBA"/>
    <property type="match status" value="1"/>
</dbReference>
<feature type="compositionally biased region" description="Low complexity" evidence="9">
    <location>
        <begin position="122"/>
        <end position="132"/>
    </location>
</feature>
<dbReference type="Gene3D" id="1.10.287.130">
    <property type="match status" value="1"/>
</dbReference>